<reference evidence="1 2" key="1">
    <citation type="submission" date="2024-02" db="EMBL/GenBank/DDBJ databases">
        <title>Genome analysis and characterization of Microbaculum marinisediminis sp. nov., isolated from marine sediment.</title>
        <authorList>
            <person name="Du Z.-J."/>
            <person name="Ye Y.-Q."/>
            <person name="Zhang Z.-R."/>
            <person name="Yuan S.-M."/>
            <person name="Zhang X.-Y."/>
        </authorList>
    </citation>
    <scope>NUCLEOTIDE SEQUENCE [LARGE SCALE GENOMIC DNA]</scope>
    <source>
        <strain evidence="1 2">SDUM1044001</strain>
    </source>
</reference>
<sequence length="356" mass="36797">MSSSYDIDRTSPDPAANPVVVEVTRGPLVESFHRGRLAIFDAGDDLVFSAGDVSAPVYPRSAIKALQALPLVEDGAADAFGFSDAEIALTCSSHNGEAGHVAAARSMLAKAGVDESWLECGPQDPARDADRIALAEAGASPGPIHNNCSGKHAGMLALARHMGVDPRGYSRPDHPVQHRVRQTMSEMAGVDLTADLCGIDGCSLPTWAAPLTAWARAFALLATGGRLAENRRTALERIRAACGAHPFMVAGTGRFCTLVMERAGSAAFVKTGAEGVFCAAFPGTGLGIALKIDDGATRASEVLMAEVILRGAGLPAEAAARIAGLARPSVLNRIGARVGEIRVAEGISDALADAVR</sequence>
<keyword evidence="2" id="KW-1185">Reference proteome</keyword>
<proteinExistence type="predicted"/>
<comment type="caution">
    <text evidence="1">The sequence shown here is derived from an EMBL/GenBank/DDBJ whole genome shotgun (WGS) entry which is preliminary data.</text>
</comment>
<dbReference type="RefSeq" id="WP_340329076.1">
    <property type="nucleotide sequence ID" value="NZ_JAZHOF010000003.1"/>
</dbReference>
<evidence type="ECO:0000313" key="1">
    <source>
        <dbReference type="EMBL" id="MEJ8571374.1"/>
    </source>
</evidence>
<gene>
    <name evidence="1" type="ORF">V3328_07820</name>
</gene>
<protein>
    <submittedName>
        <fullName evidence="1">Asparaginase</fullName>
    </submittedName>
</protein>
<accession>A0AAW9RPP7</accession>
<evidence type="ECO:0000313" key="2">
    <source>
        <dbReference type="Proteomes" id="UP001378188"/>
    </source>
</evidence>
<name>A0AAW9RPP7_9HYPH</name>
<dbReference type="PANTHER" id="PTHR42110">
    <property type="entry name" value="L-ASPARAGINASE, PUTATIVE (AFU_ORTHOLOGUE AFUA_3G11890)-RELATED"/>
    <property type="match status" value="1"/>
</dbReference>
<dbReference type="EMBL" id="JAZHOF010000003">
    <property type="protein sequence ID" value="MEJ8571374.1"/>
    <property type="molecule type" value="Genomic_DNA"/>
</dbReference>
<dbReference type="PANTHER" id="PTHR42110:SF1">
    <property type="entry name" value="L-ASPARAGINASE, PUTATIVE (AFU_ORTHOLOGUE AFUA_3G11890)-RELATED"/>
    <property type="match status" value="1"/>
</dbReference>
<organism evidence="1 2">
    <name type="scientific">Microbaculum marinum</name>
    <dbReference type="NCBI Taxonomy" id="1764581"/>
    <lineage>
        <taxon>Bacteria</taxon>
        <taxon>Pseudomonadati</taxon>
        <taxon>Pseudomonadota</taxon>
        <taxon>Alphaproteobacteria</taxon>
        <taxon>Hyphomicrobiales</taxon>
        <taxon>Tepidamorphaceae</taxon>
        <taxon>Microbaculum</taxon>
    </lineage>
</organism>
<dbReference type="AlphaFoldDB" id="A0AAW9RPP7"/>
<dbReference type="Proteomes" id="UP001378188">
    <property type="component" value="Unassembled WGS sequence"/>
</dbReference>
<dbReference type="Pfam" id="PF06089">
    <property type="entry name" value="Asparaginase_II"/>
    <property type="match status" value="1"/>
</dbReference>
<dbReference type="InterPro" id="IPR010349">
    <property type="entry name" value="Asparaginase_II"/>
</dbReference>